<dbReference type="PROSITE" id="PS50110">
    <property type="entry name" value="RESPONSE_REGULATORY"/>
    <property type="match status" value="1"/>
</dbReference>
<evidence type="ECO:0000256" key="2">
    <source>
        <dbReference type="ARBA" id="ARBA00012438"/>
    </source>
</evidence>
<dbReference type="HOGENOM" id="CLU_000445_114_15_5"/>
<accession>E8RMX9</accession>
<evidence type="ECO:0000256" key="4">
    <source>
        <dbReference type="ARBA" id="ARBA00023012"/>
    </source>
</evidence>
<evidence type="ECO:0000259" key="7">
    <source>
        <dbReference type="PROSITE" id="PS50110"/>
    </source>
</evidence>
<dbReference type="SMART" id="SM00388">
    <property type="entry name" value="HisKA"/>
    <property type="match status" value="1"/>
</dbReference>
<dbReference type="CDD" id="cd16922">
    <property type="entry name" value="HATPase_EvgS-ArcB-TorS-like"/>
    <property type="match status" value="1"/>
</dbReference>
<dbReference type="InterPro" id="IPR001789">
    <property type="entry name" value="Sig_transdc_resp-reg_receiver"/>
</dbReference>
<reference evidence="9" key="1">
    <citation type="submission" date="2010-12" db="EMBL/GenBank/DDBJ databases">
        <title>Complete sequence of chromosome 1 of Asticcacaulis excentricus CB 48.</title>
        <authorList>
            <consortium name="US DOE Joint Genome Institute"/>
            <person name="Lucas S."/>
            <person name="Copeland A."/>
            <person name="Lapidus A."/>
            <person name="Cheng J.-F."/>
            <person name="Bruce D."/>
            <person name="Goodwin L."/>
            <person name="Pitluck S."/>
            <person name="Teshima H."/>
            <person name="Davenport K."/>
            <person name="Detter J.C."/>
            <person name="Han C."/>
            <person name="Tapia R."/>
            <person name="Land M."/>
            <person name="Hauser L."/>
            <person name="Jeffries C."/>
            <person name="Kyrpides N."/>
            <person name="Ivanova N."/>
            <person name="Ovchinnikova G."/>
            <person name="Brun Y.V."/>
            <person name="Woyke T."/>
        </authorList>
    </citation>
    <scope>NUCLEOTIDE SEQUENCE [LARGE SCALE GENOMIC DNA]</scope>
    <source>
        <strain evidence="9">ATCC 15261 / DSM 4724 / KCTC 12464 / NCIMB 9791 / VKM B-1370 / CB 48</strain>
    </source>
</reference>
<keyword evidence="4" id="KW-0902">Two-component regulatory system</keyword>
<comment type="catalytic activity">
    <reaction evidence="1">
        <text>ATP + protein L-histidine = ADP + protein N-phospho-L-histidine.</text>
        <dbReference type="EC" id="2.7.13.3"/>
    </reaction>
</comment>
<dbReference type="Pfam" id="PF02518">
    <property type="entry name" value="HATPase_c"/>
    <property type="match status" value="1"/>
</dbReference>
<dbReference type="Pfam" id="PF00512">
    <property type="entry name" value="HisKA"/>
    <property type="match status" value="1"/>
</dbReference>
<dbReference type="AlphaFoldDB" id="E8RMX9"/>
<dbReference type="InterPro" id="IPR004358">
    <property type="entry name" value="Sig_transdc_His_kin-like_C"/>
</dbReference>
<dbReference type="InterPro" id="IPR003594">
    <property type="entry name" value="HATPase_dom"/>
</dbReference>
<dbReference type="SMART" id="SM00387">
    <property type="entry name" value="HATPase_c"/>
    <property type="match status" value="1"/>
</dbReference>
<dbReference type="InterPro" id="IPR036890">
    <property type="entry name" value="HATPase_C_sf"/>
</dbReference>
<dbReference type="PANTHER" id="PTHR45339:SF1">
    <property type="entry name" value="HYBRID SIGNAL TRANSDUCTION HISTIDINE KINASE J"/>
    <property type="match status" value="1"/>
</dbReference>
<proteinExistence type="predicted"/>
<dbReference type="CDD" id="cd17546">
    <property type="entry name" value="REC_hyHK_CKI1_RcsC-like"/>
    <property type="match status" value="1"/>
</dbReference>
<dbReference type="PANTHER" id="PTHR45339">
    <property type="entry name" value="HYBRID SIGNAL TRANSDUCTION HISTIDINE KINASE J"/>
    <property type="match status" value="1"/>
</dbReference>
<dbReference type="CDD" id="cd00082">
    <property type="entry name" value="HisKA"/>
    <property type="match status" value="1"/>
</dbReference>
<dbReference type="PROSITE" id="PS50109">
    <property type="entry name" value="HIS_KIN"/>
    <property type="match status" value="1"/>
</dbReference>
<evidence type="ECO:0000259" key="6">
    <source>
        <dbReference type="PROSITE" id="PS50109"/>
    </source>
</evidence>
<sequence>MSRRQMSLAPEQTDSRLMTEAEAREAAQKLKAREDFFKLMSHEIRTPLNGVLGMLSLLNRTSLTAEQQSYLQTARESGEHLLTLVNDLLDYARIEAGHIHLESHLIELEPLLQSVAELLSPRAYAGGIEIAWSLDPRLEAIEIDEGRLRQILFNLAGNALKFTKSGGVLIGVTLTEGGAIRFGVRDTGAGIPEEARVRIFEAFGQVDPSHAGAQYGGAGLGLVVVKKLIEAMNAELDLQSEPGRGSLFTATFPVPCTLRTAPEPRATPDVICLTANPVLAEAAQSHLQSCGIRVRQGTQLKGIGRRSRAVVLADRRLLPEPVPAPNNRSLILLAPEEREEISAWRDKGWAGYLIKPLRRSSLRERIEALSLKPLPNDERVVATEDDRIVPVVAPGVQVLLVEDNPVNALLAQILLQREGCRVERAASGEEALKLIEAGKPYDIVFMDLGLPGLDGIGTTRAMRANGVKLPIIALTANAYEEDRRACLTAGMDDFLTKPIELPALRHRLNQWCGRANAA</sequence>
<dbReference type="InterPro" id="IPR003661">
    <property type="entry name" value="HisK_dim/P_dom"/>
</dbReference>
<keyword evidence="3 5" id="KW-0597">Phosphoprotein</keyword>
<dbReference type="EMBL" id="CP002395">
    <property type="protein sequence ID" value="ADU11742.1"/>
    <property type="molecule type" value="Genomic_DNA"/>
</dbReference>
<dbReference type="Pfam" id="PF00072">
    <property type="entry name" value="Response_reg"/>
    <property type="match status" value="1"/>
</dbReference>
<protein>
    <recommendedName>
        <fullName evidence="2">histidine kinase</fullName>
        <ecNumber evidence="2">2.7.13.3</ecNumber>
    </recommendedName>
</protein>
<name>E8RMX9_ASTEC</name>
<dbReference type="InterPro" id="IPR005467">
    <property type="entry name" value="His_kinase_dom"/>
</dbReference>
<dbReference type="EC" id="2.7.13.3" evidence="2"/>
<keyword evidence="8" id="KW-0418">Kinase</keyword>
<dbReference type="Gene3D" id="3.40.50.2300">
    <property type="match status" value="1"/>
</dbReference>
<organism evidence="8 9">
    <name type="scientific">Asticcacaulis excentricus (strain ATCC 15261 / DSM 4724 / KCTC 12464 / NCIMB 9791 / VKM B-1370 / CB 48)</name>
    <dbReference type="NCBI Taxonomy" id="573065"/>
    <lineage>
        <taxon>Bacteria</taxon>
        <taxon>Pseudomonadati</taxon>
        <taxon>Pseudomonadota</taxon>
        <taxon>Alphaproteobacteria</taxon>
        <taxon>Caulobacterales</taxon>
        <taxon>Caulobacteraceae</taxon>
        <taxon>Asticcacaulis</taxon>
    </lineage>
</organism>
<dbReference type="STRING" id="573065.Astex_0038"/>
<dbReference type="InterPro" id="IPR036097">
    <property type="entry name" value="HisK_dim/P_sf"/>
</dbReference>
<dbReference type="KEGG" id="aex:Astex_0038"/>
<evidence type="ECO:0000256" key="1">
    <source>
        <dbReference type="ARBA" id="ARBA00000085"/>
    </source>
</evidence>
<dbReference type="SUPFAM" id="SSF47384">
    <property type="entry name" value="Homodimeric domain of signal transducing histidine kinase"/>
    <property type="match status" value="1"/>
</dbReference>
<feature type="domain" description="Histidine kinase" evidence="6">
    <location>
        <begin position="39"/>
        <end position="256"/>
    </location>
</feature>
<dbReference type="GO" id="GO:0000155">
    <property type="term" value="F:phosphorelay sensor kinase activity"/>
    <property type="evidence" value="ECO:0007669"/>
    <property type="project" value="InterPro"/>
</dbReference>
<dbReference type="eggNOG" id="COG2205">
    <property type="taxonomic scope" value="Bacteria"/>
</dbReference>
<gene>
    <name evidence="8" type="ordered locus">Astex_0038</name>
</gene>
<dbReference type="eggNOG" id="COG0784">
    <property type="taxonomic scope" value="Bacteria"/>
</dbReference>
<feature type="modified residue" description="4-aspartylphosphate" evidence="5">
    <location>
        <position position="447"/>
    </location>
</feature>
<feature type="domain" description="Response regulatory" evidence="7">
    <location>
        <begin position="397"/>
        <end position="512"/>
    </location>
</feature>
<dbReference type="SUPFAM" id="SSF52172">
    <property type="entry name" value="CheY-like"/>
    <property type="match status" value="1"/>
</dbReference>
<keyword evidence="9" id="KW-1185">Reference proteome</keyword>
<keyword evidence="8" id="KW-0808">Transferase</keyword>
<evidence type="ECO:0000313" key="9">
    <source>
        <dbReference type="Proteomes" id="UP000001492"/>
    </source>
</evidence>
<dbReference type="InterPro" id="IPR011006">
    <property type="entry name" value="CheY-like_superfamily"/>
</dbReference>
<dbReference type="SUPFAM" id="SSF55874">
    <property type="entry name" value="ATPase domain of HSP90 chaperone/DNA topoisomerase II/histidine kinase"/>
    <property type="match status" value="1"/>
</dbReference>
<dbReference type="SMART" id="SM00448">
    <property type="entry name" value="REC"/>
    <property type="match status" value="1"/>
</dbReference>
<evidence type="ECO:0000256" key="5">
    <source>
        <dbReference type="PROSITE-ProRule" id="PRU00169"/>
    </source>
</evidence>
<dbReference type="PRINTS" id="PR00344">
    <property type="entry name" value="BCTRLSENSOR"/>
</dbReference>
<evidence type="ECO:0000313" key="8">
    <source>
        <dbReference type="EMBL" id="ADU11742.1"/>
    </source>
</evidence>
<dbReference type="Proteomes" id="UP000001492">
    <property type="component" value="Chromosome 1"/>
</dbReference>
<dbReference type="Gene3D" id="3.30.565.10">
    <property type="entry name" value="Histidine kinase-like ATPase, C-terminal domain"/>
    <property type="match status" value="1"/>
</dbReference>
<evidence type="ECO:0000256" key="3">
    <source>
        <dbReference type="ARBA" id="ARBA00022553"/>
    </source>
</evidence>
<dbReference type="Gene3D" id="1.10.287.130">
    <property type="match status" value="1"/>
</dbReference>